<keyword evidence="8" id="KW-1185">Reference proteome</keyword>
<keyword evidence="2 4" id="KW-0238">DNA-binding</keyword>
<feature type="region of interest" description="Disordered" evidence="5">
    <location>
        <begin position="71"/>
        <end position="138"/>
    </location>
</feature>
<dbReference type="SUPFAM" id="SSF117856">
    <property type="entry name" value="AF0104/ALDC/Ptd012-like"/>
    <property type="match status" value="1"/>
</dbReference>
<feature type="region of interest" description="Disordered" evidence="5">
    <location>
        <begin position="270"/>
        <end position="313"/>
    </location>
</feature>
<dbReference type="PANTHER" id="PTHR31500">
    <property type="entry name" value="AT-HOOK MOTIF NUCLEAR-LOCALIZED PROTEIN 9"/>
    <property type="match status" value="1"/>
</dbReference>
<dbReference type="GO" id="GO:0005634">
    <property type="term" value="C:nucleus"/>
    <property type="evidence" value="ECO:0007669"/>
    <property type="project" value="UniProtKB-SubCell"/>
</dbReference>
<proteinExistence type="predicted"/>
<dbReference type="Proteomes" id="UP001634393">
    <property type="component" value="Unassembled WGS sequence"/>
</dbReference>
<dbReference type="InterPro" id="IPR005175">
    <property type="entry name" value="PPC_dom"/>
</dbReference>
<dbReference type="GO" id="GO:0003680">
    <property type="term" value="F:minor groove of adenine-thymine-rich DNA binding"/>
    <property type="evidence" value="ECO:0007669"/>
    <property type="project" value="UniProtKB-UniRule"/>
</dbReference>
<dbReference type="CDD" id="cd11378">
    <property type="entry name" value="DUF296"/>
    <property type="match status" value="1"/>
</dbReference>
<protein>
    <recommendedName>
        <fullName evidence="4">AT-hook motif nuclear-localized protein</fullName>
    </recommendedName>
</protein>
<evidence type="ECO:0000256" key="5">
    <source>
        <dbReference type="SAM" id="MobiDB-lite"/>
    </source>
</evidence>
<name>A0ABD3RPP9_9LAMI</name>
<dbReference type="PROSITE" id="PS51742">
    <property type="entry name" value="PPC"/>
    <property type="match status" value="1"/>
</dbReference>
<feature type="region of interest" description="Disordered" evidence="5">
    <location>
        <begin position="1"/>
        <end position="34"/>
    </location>
</feature>
<evidence type="ECO:0000313" key="8">
    <source>
        <dbReference type="Proteomes" id="UP001634393"/>
    </source>
</evidence>
<sequence length="313" mass="32714">MDQREDMSFPGSGSYYMNLNPNESVTNLQGSSPSMNHLSNATTIHFQSNTGGSNLIGSNLPLDTLSTMSPRGVVSVGAPPMMQGEPVRRKRGRPRKYGHSAAVSSALSPSTSTSVPILGGLTQKRRGRPSGTGRKQQLSPLGGSLYNAAVGTMAAHVINIAAGEDIKKKILSFIQGQQAIVILSGHGSVSAANIKISSSGGSVTYEGRYDIVNLSGSYINDVEVPHCSTSDLKVTLAGPDGHVIGGIIEGVLIAASPVQVIAGSLMPRTSKPKHKAVENLEPSGDPDHRTNIPPANIQPSQNLNSMGVWTSSR</sequence>
<keyword evidence="3 4" id="KW-0804">Transcription</keyword>
<dbReference type="EMBL" id="JBJXBP010000008">
    <property type="protein sequence ID" value="KAL3814843.1"/>
    <property type="molecule type" value="Genomic_DNA"/>
</dbReference>
<evidence type="ECO:0000313" key="7">
    <source>
        <dbReference type="EMBL" id="KAL3814843.1"/>
    </source>
</evidence>
<evidence type="ECO:0000259" key="6">
    <source>
        <dbReference type="PROSITE" id="PS51742"/>
    </source>
</evidence>
<dbReference type="Pfam" id="PF03479">
    <property type="entry name" value="PCC"/>
    <property type="match status" value="1"/>
</dbReference>
<evidence type="ECO:0000256" key="1">
    <source>
        <dbReference type="ARBA" id="ARBA00023015"/>
    </source>
</evidence>
<dbReference type="Gene3D" id="3.30.1330.80">
    <property type="entry name" value="Hypothetical protein, similar to alpha- acetolactate decarboxylase, domain 2"/>
    <property type="match status" value="1"/>
</dbReference>
<evidence type="ECO:0000256" key="3">
    <source>
        <dbReference type="ARBA" id="ARBA00023163"/>
    </source>
</evidence>
<feature type="compositionally biased region" description="Polar residues" evidence="5">
    <location>
        <begin position="297"/>
        <end position="313"/>
    </location>
</feature>
<gene>
    <name evidence="7" type="ORF">ACJIZ3_016111</name>
</gene>
<comment type="domain">
    <text evidence="4">The PPC domain mediates interactions between AHL proteins.</text>
</comment>
<dbReference type="AlphaFoldDB" id="A0ABD3RPP9"/>
<feature type="compositionally biased region" description="Low complexity" evidence="5">
    <location>
        <begin position="100"/>
        <end position="116"/>
    </location>
</feature>
<feature type="compositionally biased region" description="Polar residues" evidence="5">
    <location>
        <begin position="15"/>
        <end position="34"/>
    </location>
</feature>
<dbReference type="InterPro" id="IPR039605">
    <property type="entry name" value="AHL"/>
</dbReference>
<keyword evidence="4" id="KW-0539">Nucleus</keyword>
<evidence type="ECO:0000256" key="2">
    <source>
        <dbReference type="ARBA" id="ARBA00023125"/>
    </source>
</evidence>
<accession>A0ABD3RPP9</accession>
<comment type="caution">
    <text evidence="7">The sequence shown here is derived from an EMBL/GenBank/DDBJ whole genome shotgun (WGS) entry which is preliminary data.</text>
</comment>
<dbReference type="PANTHER" id="PTHR31500:SF9">
    <property type="entry name" value="AT-HOOK MOTIF NUCLEAR-LOCALIZED PROTEIN 9"/>
    <property type="match status" value="1"/>
</dbReference>
<comment type="function">
    <text evidence="4">Transcription factor that specifically binds AT-rich DNA sequences related to the nuclear matrix attachment regions (MARs).</text>
</comment>
<feature type="compositionally biased region" description="Basic residues" evidence="5">
    <location>
        <begin position="88"/>
        <end position="98"/>
    </location>
</feature>
<organism evidence="7 8">
    <name type="scientific">Penstemon smallii</name>
    <dbReference type="NCBI Taxonomy" id="265156"/>
    <lineage>
        <taxon>Eukaryota</taxon>
        <taxon>Viridiplantae</taxon>
        <taxon>Streptophyta</taxon>
        <taxon>Embryophyta</taxon>
        <taxon>Tracheophyta</taxon>
        <taxon>Spermatophyta</taxon>
        <taxon>Magnoliopsida</taxon>
        <taxon>eudicotyledons</taxon>
        <taxon>Gunneridae</taxon>
        <taxon>Pentapetalae</taxon>
        <taxon>asterids</taxon>
        <taxon>lamiids</taxon>
        <taxon>Lamiales</taxon>
        <taxon>Plantaginaceae</taxon>
        <taxon>Cheloneae</taxon>
        <taxon>Penstemon</taxon>
    </lineage>
</organism>
<reference evidence="7 8" key="1">
    <citation type="submission" date="2024-12" db="EMBL/GenBank/DDBJ databases">
        <title>The unique morphological basis and parallel evolutionary history of personate flowers in Penstemon.</title>
        <authorList>
            <person name="Depatie T.H."/>
            <person name="Wessinger C.A."/>
        </authorList>
    </citation>
    <scope>NUCLEOTIDE SEQUENCE [LARGE SCALE GENOMIC DNA]</scope>
    <source>
        <strain evidence="7">WTNN_2</strain>
        <tissue evidence="7">Leaf</tissue>
    </source>
</reference>
<evidence type="ECO:0000256" key="4">
    <source>
        <dbReference type="RuleBase" id="RU367031"/>
    </source>
</evidence>
<comment type="subcellular location">
    <subcellularLocation>
        <location evidence="4">Nucleus</location>
    </subcellularLocation>
</comment>
<keyword evidence="1 4" id="KW-0805">Transcription regulation</keyword>
<feature type="domain" description="PPC" evidence="6">
    <location>
        <begin position="150"/>
        <end position="287"/>
    </location>
</feature>